<evidence type="ECO:0000256" key="5">
    <source>
        <dbReference type="ARBA" id="ARBA00022833"/>
    </source>
</evidence>
<organism evidence="7 8">
    <name type="scientific">Papillibacter cinnamivorans DSM 12816</name>
    <dbReference type="NCBI Taxonomy" id="1122930"/>
    <lineage>
        <taxon>Bacteria</taxon>
        <taxon>Bacillati</taxon>
        <taxon>Bacillota</taxon>
        <taxon>Clostridia</taxon>
        <taxon>Eubacteriales</taxon>
        <taxon>Oscillospiraceae</taxon>
        <taxon>Papillibacter</taxon>
    </lineage>
</organism>
<name>A0A1W2ABM2_9FIRM</name>
<sequence>MKNWTIKALYYGKITMPKEFFTPGLDAGLMLDIPYLGYLLQNGEENVLVDAGIHEEHIVNSRAWGGYPAEGGTQFVLEALAREGLGPDDITSVIYTHLHNDHAGAAVHFKDKLTYVQKDEFANLFHQLPSQKLRGDFDDRTKEDILQYTNLCLIDNDIELSNGLKLYKAGGHTLGSQMIVVPTESGKYIIVGDLAIVPCVLFPQLDRMTLLDGKQIAITPAPEEEGAHFKYTSLIYDHFAACDSFYKMKALAQKYEPRYILCGHDPEAIVKHDIA</sequence>
<evidence type="ECO:0000256" key="1">
    <source>
        <dbReference type="ARBA" id="ARBA00001947"/>
    </source>
</evidence>
<dbReference type="InterPro" id="IPR036866">
    <property type="entry name" value="RibonucZ/Hydroxyglut_hydro"/>
</dbReference>
<dbReference type="Gene3D" id="3.60.15.10">
    <property type="entry name" value="Ribonuclease Z/Hydroxyacylglutathione hydrolase-like"/>
    <property type="match status" value="1"/>
</dbReference>
<evidence type="ECO:0000313" key="7">
    <source>
        <dbReference type="EMBL" id="SMC57882.1"/>
    </source>
</evidence>
<keyword evidence="3" id="KW-0479">Metal-binding</keyword>
<dbReference type="STRING" id="1122930.SAMN02745168_1697"/>
<evidence type="ECO:0000256" key="2">
    <source>
        <dbReference type="ARBA" id="ARBA00007749"/>
    </source>
</evidence>
<evidence type="ECO:0000256" key="4">
    <source>
        <dbReference type="ARBA" id="ARBA00022801"/>
    </source>
</evidence>
<dbReference type="RefSeq" id="WP_159448049.1">
    <property type="nucleotide sequence ID" value="NZ_FWXW01000003.1"/>
</dbReference>
<evidence type="ECO:0000256" key="3">
    <source>
        <dbReference type="ARBA" id="ARBA00022723"/>
    </source>
</evidence>
<keyword evidence="5" id="KW-0862">Zinc</keyword>
<evidence type="ECO:0000259" key="6">
    <source>
        <dbReference type="SMART" id="SM00849"/>
    </source>
</evidence>
<dbReference type="PANTHER" id="PTHR42978">
    <property type="entry name" value="QUORUM-QUENCHING LACTONASE YTNP-RELATED-RELATED"/>
    <property type="match status" value="1"/>
</dbReference>
<dbReference type="InterPro" id="IPR051013">
    <property type="entry name" value="MBL_superfamily_lactonases"/>
</dbReference>
<dbReference type="InterPro" id="IPR001279">
    <property type="entry name" value="Metallo-B-lactamas"/>
</dbReference>
<dbReference type="GO" id="GO:0016787">
    <property type="term" value="F:hydrolase activity"/>
    <property type="evidence" value="ECO:0007669"/>
    <property type="project" value="UniProtKB-KW"/>
</dbReference>
<comment type="similarity">
    <text evidence="2">Belongs to the metallo-beta-lactamase superfamily.</text>
</comment>
<dbReference type="Proteomes" id="UP000192790">
    <property type="component" value="Unassembled WGS sequence"/>
</dbReference>
<reference evidence="7 8" key="1">
    <citation type="submission" date="2017-04" db="EMBL/GenBank/DDBJ databases">
        <authorList>
            <person name="Afonso C.L."/>
            <person name="Miller P.J."/>
            <person name="Scott M.A."/>
            <person name="Spackman E."/>
            <person name="Goraichik I."/>
            <person name="Dimitrov K.M."/>
            <person name="Suarez D.L."/>
            <person name="Swayne D.E."/>
        </authorList>
    </citation>
    <scope>NUCLEOTIDE SEQUENCE [LARGE SCALE GENOMIC DNA]</scope>
    <source>
        <strain evidence="7 8">DSM 12816</strain>
    </source>
</reference>
<dbReference type="OrthoDB" id="9761531at2"/>
<dbReference type="AlphaFoldDB" id="A0A1W2ABM2"/>
<comment type="cofactor">
    <cofactor evidence="1">
        <name>Zn(2+)</name>
        <dbReference type="ChEBI" id="CHEBI:29105"/>
    </cofactor>
</comment>
<dbReference type="SUPFAM" id="SSF56281">
    <property type="entry name" value="Metallo-hydrolase/oxidoreductase"/>
    <property type="match status" value="1"/>
</dbReference>
<dbReference type="Pfam" id="PF00753">
    <property type="entry name" value="Lactamase_B"/>
    <property type="match status" value="1"/>
</dbReference>
<keyword evidence="8" id="KW-1185">Reference proteome</keyword>
<dbReference type="PANTHER" id="PTHR42978:SF2">
    <property type="entry name" value="102 KBASES UNSTABLE REGION: FROM 1 TO 119443"/>
    <property type="match status" value="1"/>
</dbReference>
<keyword evidence="4" id="KW-0378">Hydrolase</keyword>
<dbReference type="CDD" id="cd07729">
    <property type="entry name" value="AHL_lactonase_MBL-fold"/>
    <property type="match status" value="1"/>
</dbReference>
<dbReference type="SMART" id="SM00849">
    <property type="entry name" value="Lactamase_B"/>
    <property type="match status" value="1"/>
</dbReference>
<evidence type="ECO:0000313" key="8">
    <source>
        <dbReference type="Proteomes" id="UP000192790"/>
    </source>
</evidence>
<feature type="domain" description="Metallo-beta-lactamase" evidence="6">
    <location>
        <begin position="34"/>
        <end position="238"/>
    </location>
</feature>
<dbReference type="GO" id="GO:0046872">
    <property type="term" value="F:metal ion binding"/>
    <property type="evidence" value="ECO:0007669"/>
    <property type="project" value="UniProtKB-KW"/>
</dbReference>
<protein>
    <submittedName>
        <fullName evidence="7">Glyoxylase, beta-lactamase superfamily II</fullName>
    </submittedName>
</protein>
<proteinExistence type="inferred from homology"/>
<dbReference type="EMBL" id="FWXW01000003">
    <property type="protein sequence ID" value="SMC57882.1"/>
    <property type="molecule type" value="Genomic_DNA"/>
</dbReference>
<gene>
    <name evidence="7" type="ORF">SAMN02745168_1697</name>
</gene>
<accession>A0A1W2ABM2</accession>